<proteinExistence type="predicted"/>
<evidence type="ECO:0000313" key="1">
    <source>
        <dbReference type="EMBL" id="PLW70669.1"/>
    </source>
</evidence>
<dbReference type="SUPFAM" id="SSF51905">
    <property type="entry name" value="FAD/NAD(P)-binding domain"/>
    <property type="match status" value="2"/>
</dbReference>
<dbReference type="OrthoDB" id="9766402at2"/>
<comment type="caution">
    <text evidence="1">The sequence shown here is derived from an EMBL/GenBank/DDBJ whole genome shotgun (WGS) entry which is preliminary data.</text>
</comment>
<reference evidence="1 2" key="1">
    <citation type="submission" date="2018-01" db="EMBL/GenBank/DDBJ databases">
        <title>The draft genome sequence of Halioglobus lutimaris HF004.</title>
        <authorList>
            <person name="Du Z.-J."/>
            <person name="Shi M.-J."/>
        </authorList>
    </citation>
    <scope>NUCLEOTIDE SEQUENCE [LARGE SCALE GENOMIC DNA]</scope>
    <source>
        <strain evidence="1 2">HF004</strain>
    </source>
</reference>
<dbReference type="InterPro" id="IPR051209">
    <property type="entry name" value="FAD-bind_Monooxygenase_sf"/>
</dbReference>
<organism evidence="1 2">
    <name type="scientific">Pseudohalioglobus lutimaris</name>
    <dbReference type="NCBI Taxonomy" id="1737061"/>
    <lineage>
        <taxon>Bacteria</taxon>
        <taxon>Pseudomonadati</taxon>
        <taxon>Pseudomonadota</taxon>
        <taxon>Gammaproteobacteria</taxon>
        <taxon>Cellvibrionales</taxon>
        <taxon>Halieaceae</taxon>
        <taxon>Pseudohalioglobus</taxon>
    </lineage>
</organism>
<sequence length="652" mass="72885">MAYDWHKTLSEVDDKQLCAALEQAAIPALLASMLHLTGNTAHFDQVQPRFELMAEDPDGLTEAQRAIARELAFAALQRYRNGAELAQPTAADIETTMHRITGEDIPADLMPMLREELNLFGEDARRVHIDTTSMATDFRVVIIGSGMSGIVAAIRLQQEGIPFLILEKNPEIGGTWFENTYPGCQVDSANHLYNYIFEPNTQWPNHFSGQGELLKYFNQVVAKYQLREHVRLNCPVQRADYDEVSGKWTVTVDGEHGVEKLSANAVISAVGQLNIPRYPDIAGAGNFQGISFHSARWEHQHDLAGKRVAVIGTGCSAVQFVPEIAGACANVDVFQRSAPWLLPVPEYHAAMTEEELWLLRELPFYARWYRFFLFRARAIDGELPFLFTEPGWDGPANTVSASNQMLRDALIESLAEQVGDDADLLEKLIPDYPPGGKRPVLDDGSYITALKREEVSVHTDPIDRIVEQGIVTADGTLHEIDVLIYGTGFAADQFLSTLQVYGREGRELVSSWDGDAHAYKGVMVPDFPNFYTLYGPNTNIVVGSSIVFFVECQMRYISGCIKLQIEQGARTLECRRDLTDAYNARIDELNSQRAWGAPVVSSWYKNSKGRVTQNWPGTHGEFWQQLRAPEPGELVISTRREVVADNMDTVQK</sequence>
<dbReference type="PANTHER" id="PTHR42877:SF4">
    <property type="entry name" value="FAD_NAD(P)-BINDING DOMAIN-CONTAINING PROTEIN-RELATED"/>
    <property type="match status" value="1"/>
</dbReference>
<protein>
    <submittedName>
        <fullName evidence="1">NAD(P)/FAD-dependent oxidoreductase</fullName>
    </submittedName>
</protein>
<accession>A0A2N5X861</accession>
<evidence type="ECO:0000313" key="2">
    <source>
        <dbReference type="Proteomes" id="UP000235005"/>
    </source>
</evidence>
<dbReference type="Gene3D" id="3.50.50.60">
    <property type="entry name" value="FAD/NAD(P)-binding domain"/>
    <property type="match status" value="2"/>
</dbReference>
<name>A0A2N5X861_9GAMM</name>
<dbReference type="Pfam" id="PF13738">
    <property type="entry name" value="Pyr_redox_3"/>
    <property type="match status" value="1"/>
</dbReference>
<dbReference type="PRINTS" id="PR00411">
    <property type="entry name" value="PNDRDTASEI"/>
</dbReference>
<dbReference type="RefSeq" id="WP_101516974.1">
    <property type="nucleotide sequence ID" value="NZ_PKUS01000001.1"/>
</dbReference>
<dbReference type="AlphaFoldDB" id="A0A2N5X861"/>
<dbReference type="EMBL" id="PKUS01000001">
    <property type="protein sequence ID" value="PLW70669.1"/>
    <property type="molecule type" value="Genomic_DNA"/>
</dbReference>
<gene>
    <name evidence="1" type="ORF">C0039_00615</name>
</gene>
<dbReference type="PANTHER" id="PTHR42877">
    <property type="entry name" value="L-ORNITHINE N(5)-MONOOXYGENASE-RELATED"/>
    <property type="match status" value="1"/>
</dbReference>
<keyword evidence="2" id="KW-1185">Reference proteome</keyword>
<dbReference type="Proteomes" id="UP000235005">
    <property type="component" value="Unassembled WGS sequence"/>
</dbReference>
<dbReference type="InterPro" id="IPR036188">
    <property type="entry name" value="FAD/NAD-bd_sf"/>
</dbReference>
<dbReference type="PRINTS" id="PR00368">
    <property type="entry name" value="FADPNR"/>
</dbReference>